<organism evidence="3 4">
    <name type="scientific">Crucibulum laeve</name>
    <dbReference type="NCBI Taxonomy" id="68775"/>
    <lineage>
        <taxon>Eukaryota</taxon>
        <taxon>Fungi</taxon>
        <taxon>Dikarya</taxon>
        <taxon>Basidiomycota</taxon>
        <taxon>Agaricomycotina</taxon>
        <taxon>Agaricomycetes</taxon>
        <taxon>Agaricomycetidae</taxon>
        <taxon>Agaricales</taxon>
        <taxon>Agaricineae</taxon>
        <taxon>Nidulariaceae</taxon>
        <taxon>Crucibulum</taxon>
    </lineage>
</organism>
<protein>
    <recommendedName>
        <fullName evidence="5">RRM domain-containing protein</fullName>
    </recommendedName>
</protein>
<feature type="compositionally biased region" description="Low complexity" evidence="2">
    <location>
        <begin position="154"/>
        <end position="164"/>
    </location>
</feature>
<gene>
    <name evidence="3" type="ORF">BDQ12DRAFT_717975</name>
</gene>
<evidence type="ECO:0000313" key="3">
    <source>
        <dbReference type="EMBL" id="TFK44826.1"/>
    </source>
</evidence>
<name>A0A5C3MKC2_9AGAR</name>
<accession>A0A5C3MKC2</accession>
<dbReference type="EMBL" id="ML213590">
    <property type="protein sequence ID" value="TFK44826.1"/>
    <property type="molecule type" value="Genomic_DNA"/>
</dbReference>
<feature type="coiled-coil region" evidence="1">
    <location>
        <begin position="398"/>
        <end position="436"/>
    </location>
</feature>
<dbReference type="AlphaFoldDB" id="A0A5C3MKC2"/>
<keyword evidence="4" id="KW-1185">Reference proteome</keyword>
<dbReference type="Proteomes" id="UP000308652">
    <property type="component" value="Unassembled WGS sequence"/>
</dbReference>
<dbReference type="OrthoDB" id="2670565at2759"/>
<evidence type="ECO:0000256" key="1">
    <source>
        <dbReference type="SAM" id="Coils"/>
    </source>
</evidence>
<reference evidence="3 4" key="1">
    <citation type="journal article" date="2019" name="Nat. Ecol. Evol.">
        <title>Megaphylogeny resolves global patterns of mushroom evolution.</title>
        <authorList>
            <person name="Varga T."/>
            <person name="Krizsan K."/>
            <person name="Foldi C."/>
            <person name="Dima B."/>
            <person name="Sanchez-Garcia M."/>
            <person name="Sanchez-Ramirez S."/>
            <person name="Szollosi G.J."/>
            <person name="Szarkandi J.G."/>
            <person name="Papp V."/>
            <person name="Albert L."/>
            <person name="Andreopoulos W."/>
            <person name="Angelini C."/>
            <person name="Antonin V."/>
            <person name="Barry K.W."/>
            <person name="Bougher N.L."/>
            <person name="Buchanan P."/>
            <person name="Buyck B."/>
            <person name="Bense V."/>
            <person name="Catcheside P."/>
            <person name="Chovatia M."/>
            <person name="Cooper J."/>
            <person name="Damon W."/>
            <person name="Desjardin D."/>
            <person name="Finy P."/>
            <person name="Geml J."/>
            <person name="Haridas S."/>
            <person name="Hughes K."/>
            <person name="Justo A."/>
            <person name="Karasinski D."/>
            <person name="Kautmanova I."/>
            <person name="Kiss B."/>
            <person name="Kocsube S."/>
            <person name="Kotiranta H."/>
            <person name="LaButti K.M."/>
            <person name="Lechner B.E."/>
            <person name="Liimatainen K."/>
            <person name="Lipzen A."/>
            <person name="Lukacs Z."/>
            <person name="Mihaltcheva S."/>
            <person name="Morgado L.N."/>
            <person name="Niskanen T."/>
            <person name="Noordeloos M.E."/>
            <person name="Ohm R.A."/>
            <person name="Ortiz-Santana B."/>
            <person name="Ovrebo C."/>
            <person name="Racz N."/>
            <person name="Riley R."/>
            <person name="Savchenko A."/>
            <person name="Shiryaev A."/>
            <person name="Soop K."/>
            <person name="Spirin V."/>
            <person name="Szebenyi C."/>
            <person name="Tomsovsky M."/>
            <person name="Tulloss R.E."/>
            <person name="Uehling J."/>
            <person name="Grigoriev I.V."/>
            <person name="Vagvolgyi C."/>
            <person name="Papp T."/>
            <person name="Martin F.M."/>
            <person name="Miettinen O."/>
            <person name="Hibbett D.S."/>
            <person name="Nagy L.G."/>
        </authorList>
    </citation>
    <scope>NUCLEOTIDE SEQUENCE [LARGE SCALE GENOMIC DNA]</scope>
    <source>
        <strain evidence="3 4">CBS 166.37</strain>
    </source>
</reference>
<feature type="region of interest" description="Disordered" evidence="2">
    <location>
        <begin position="339"/>
        <end position="358"/>
    </location>
</feature>
<feature type="region of interest" description="Disordered" evidence="2">
    <location>
        <begin position="91"/>
        <end position="176"/>
    </location>
</feature>
<sequence length="507" mass="56897">MEWLKNVLKVEDTSLEPHNIRGIFSKCGEIPALYPFDAVKLGDAHYFIEFANPESAEKALGMQLDIPGISVLPVYSTPHLIEQYRDANPDAFDPSLKTGKSSNHHSDKFSSTGLKMARKNGQKGASSLSRKKTSGAAERSHSEHTAISNPSGPKNTTNRKTTNTLPNSAPHVPPTAPAALRNALATLDECPQICVTSMDSVPPKSTAAFTFDTPITMMLCGEALVYDLKYLEPDASGIIELLKVTRSERGAWMVVAASYRRRGNLVEAIRVIEALIEVMITMQVPEEQLRPAFLMLSGCETDWAVQVKAEGADVLTVAEHYLNAQKWLQKVYSATRPSRFSQPMPKFTSTSQQSEAPIMSSSIKVKPAPTNPHDRIMQREMQSLRDRNAAQAAELLEIRSLKRKLEDEVGQERELRNKMQRQLETAEKERDLSRRLETYALGQVKREVALRRLAEERAEKERQTRMDVQYIAEKRATKPLFEDLANMMYSGAHENMAYGETRESVYW</sequence>
<evidence type="ECO:0000313" key="4">
    <source>
        <dbReference type="Proteomes" id="UP000308652"/>
    </source>
</evidence>
<keyword evidence="1" id="KW-0175">Coiled coil</keyword>
<proteinExistence type="predicted"/>
<evidence type="ECO:0000256" key="2">
    <source>
        <dbReference type="SAM" id="MobiDB-lite"/>
    </source>
</evidence>
<evidence type="ECO:0008006" key="5">
    <source>
        <dbReference type="Google" id="ProtNLM"/>
    </source>
</evidence>